<gene>
    <name evidence="7" type="ORF">PsYK624_144580</name>
</gene>
<dbReference type="PANTHER" id="PTHR43827:SF3">
    <property type="entry name" value="NADP-DEPENDENT OXIDOREDUCTASE DOMAIN-CONTAINING PROTEIN"/>
    <property type="match status" value="1"/>
</dbReference>
<evidence type="ECO:0000313" key="7">
    <source>
        <dbReference type="EMBL" id="GJE98232.1"/>
    </source>
</evidence>
<dbReference type="PANTHER" id="PTHR43827">
    <property type="entry name" value="2,5-DIKETO-D-GLUCONIC ACID REDUCTASE"/>
    <property type="match status" value="1"/>
</dbReference>
<evidence type="ECO:0000256" key="5">
    <source>
        <dbReference type="SAM" id="SignalP"/>
    </source>
</evidence>
<dbReference type="PRINTS" id="PR00069">
    <property type="entry name" value="ALDKETRDTASE"/>
</dbReference>
<feature type="domain" description="NADP-dependent oxidoreductase" evidence="6">
    <location>
        <begin position="43"/>
        <end position="217"/>
    </location>
</feature>
<organism evidence="7 8">
    <name type="scientific">Phanerochaete sordida</name>
    <dbReference type="NCBI Taxonomy" id="48140"/>
    <lineage>
        <taxon>Eukaryota</taxon>
        <taxon>Fungi</taxon>
        <taxon>Dikarya</taxon>
        <taxon>Basidiomycota</taxon>
        <taxon>Agaricomycotina</taxon>
        <taxon>Agaricomycetes</taxon>
        <taxon>Polyporales</taxon>
        <taxon>Phanerochaetaceae</taxon>
        <taxon>Phanerochaete</taxon>
    </lineage>
</organism>
<accession>A0A9P3LLF2</accession>
<keyword evidence="5" id="KW-0732">Signal</keyword>
<dbReference type="FunFam" id="3.20.20.100:FF:000002">
    <property type="entry name" value="2,5-diketo-D-gluconic acid reductase A"/>
    <property type="match status" value="1"/>
</dbReference>
<keyword evidence="3" id="KW-0560">Oxidoreductase</keyword>
<comment type="similarity">
    <text evidence="1">Belongs to the aldo/keto reductase family.</text>
</comment>
<feature type="chain" id="PRO_5040253726" evidence="5">
    <location>
        <begin position="22"/>
        <end position="329"/>
    </location>
</feature>
<proteinExistence type="inferred from homology"/>
<comment type="caution">
    <text evidence="7">The sequence shown here is derived from an EMBL/GenBank/DDBJ whole genome shotgun (WGS) entry which is preliminary data.</text>
</comment>
<dbReference type="InterPro" id="IPR023210">
    <property type="entry name" value="NADP_OxRdtase_dom"/>
</dbReference>
<evidence type="ECO:0000256" key="1">
    <source>
        <dbReference type="ARBA" id="ARBA00007905"/>
    </source>
</evidence>
<dbReference type="InterPro" id="IPR020471">
    <property type="entry name" value="AKR"/>
</dbReference>
<dbReference type="Proteomes" id="UP000703269">
    <property type="component" value="Unassembled WGS sequence"/>
</dbReference>
<dbReference type="GO" id="GO:0016652">
    <property type="term" value="F:oxidoreductase activity, acting on NAD(P)H as acceptor"/>
    <property type="evidence" value="ECO:0007669"/>
    <property type="project" value="InterPro"/>
</dbReference>
<evidence type="ECO:0000313" key="8">
    <source>
        <dbReference type="Proteomes" id="UP000703269"/>
    </source>
</evidence>
<evidence type="ECO:0000256" key="4">
    <source>
        <dbReference type="SAM" id="Phobius"/>
    </source>
</evidence>
<dbReference type="SUPFAM" id="SSF51430">
    <property type="entry name" value="NAD(P)-linked oxidoreductase"/>
    <property type="match status" value="1"/>
</dbReference>
<dbReference type="EMBL" id="BPQB01000084">
    <property type="protein sequence ID" value="GJE98232.1"/>
    <property type="molecule type" value="Genomic_DNA"/>
</dbReference>
<dbReference type="Pfam" id="PF00248">
    <property type="entry name" value="Aldo_ket_red"/>
    <property type="match status" value="2"/>
</dbReference>
<evidence type="ECO:0000256" key="3">
    <source>
        <dbReference type="ARBA" id="ARBA00023002"/>
    </source>
</evidence>
<evidence type="ECO:0000256" key="2">
    <source>
        <dbReference type="ARBA" id="ARBA00022857"/>
    </source>
</evidence>
<feature type="transmembrane region" description="Helical" evidence="4">
    <location>
        <begin position="303"/>
        <end position="326"/>
    </location>
</feature>
<keyword evidence="2" id="KW-0521">NADP</keyword>
<feature type="domain" description="NADP-dependent oxidoreductase" evidence="6">
    <location>
        <begin position="233"/>
        <end position="290"/>
    </location>
</feature>
<keyword evidence="4" id="KW-0472">Membrane</keyword>
<reference evidence="7 8" key="1">
    <citation type="submission" date="2021-08" db="EMBL/GenBank/DDBJ databases">
        <title>Draft Genome Sequence of Phanerochaete sordida strain YK-624.</title>
        <authorList>
            <person name="Mori T."/>
            <person name="Dohra H."/>
            <person name="Suzuki T."/>
            <person name="Kawagishi H."/>
            <person name="Hirai H."/>
        </authorList>
    </citation>
    <scope>NUCLEOTIDE SEQUENCE [LARGE SCALE GENOMIC DNA]</scope>
    <source>
        <strain evidence="7 8">YK-624</strain>
    </source>
</reference>
<keyword evidence="4" id="KW-1133">Transmembrane helix</keyword>
<evidence type="ECO:0000259" key="6">
    <source>
        <dbReference type="Pfam" id="PF00248"/>
    </source>
</evidence>
<dbReference type="AlphaFoldDB" id="A0A9P3LLF2"/>
<feature type="signal peptide" evidence="5">
    <location>
        <begin position="1"/>
        <end position="21"/>
    </location>
</feature>
<dbReference type="OrthoDB" id="416253at2759"/>
<keyword evidence="8" id="KW-1185">Reference proteome</keyword>
<dbReference type="InterPro" id="IPR036812">
    <property type="entry name" value="NAD(P)_OxRdtase_dom_sf"/>
</dbReference>
<sequence>MRGILAAVFVSVLSLHHTTIAVTAVAMGWDNIKLNDGTEIPSVAFGTWTLGNGQQTIDNVDQALDTGFSHIDTAQAYGNELEAGTALRDSGLKRDDIYITTKYSGRDGLDIDTSIHNSLRNLGVNHVDLYLIHHPRLAVPDIPTAWSQMEKLKSDGFTKSIGVSNFEITDLETLLDHAKVKPAANQILLHPYVWERQAPLVAFCQKHGIAVEAYSVLIPLTRQPGGPVDVPVKAIALREKVEPEQVLLAWAKSKGVVVVTSSTKKDRLQRYLDAGDLKLTDDDISAIDKAGSLGARRFTVRTFVARAVGLSLVAAAVLGACSYMGIDLI</sequence>
<name>A0A9P3LLF2_9APHY</name>
<keyword evidence="4" id="KW-0812">Transmembrane</keyword>
<dbReference type="InterPro" id="IPR018170">
    <property type="entry name" value="Aldo/ket_reductase_CS"/>
</dbReference>
<dbReference type="PROSITE" id="PS00062">
    <property type="entry name" value="ALDOKETO_REDUCTASE_2"/>
    <property type="match status" value="1"/>
</dbReference>
<protein>
    <submittedName>
        <fullName evidence="7">Aldo/keto reductase</fullName>
    </submittedName>
</protein>
<dbReference type="CDD" id="cd19120">
    <property type="entry name" value="AKR_AKR3C2-3"/>
    <property type="match status" value="1"/>
</dbReference>
<dbReference type="Gene3D" id="3.20.20.100">
    <property type="entry name" value="NADP-dependent oxidoreductase domain"/>
    <property type="match status" value="1"/>
</dbReference>
<dbReference type="InterPro" id="IPR044494">
    <property type="entry name" value="AKR3C2/3"/>
</dbReference>
<dbReference type="GO" id="GO:0016616">
    <property type="term" value="F:oxidoreductase activity, acting on the CH-OH group of donors, NAD or NADP as acceptor"/>
    <property type="evidence" value="ECO:0007669"/>
    <property type="project" value="UniProtKB-ARBA"/>
</dbReference>